<protein>
    <submittedName>
        <fullName evidence="2">Uncharacterized protein</fullName>
    </submittedName>
</protein>
<feature type="region of interest" description="Disordered" evidence="1">
    <location>
        <begin position="198"/>
        <end position="257"/>
    </location>
</feature>
<comment type="caution">
    <text evidence="2">The sequence shown here is derived from an EMBL/GenBank/DDBJ whole genome shotgun (WGS) entry which is preliminary data.</text>
</comment>
<evidence type="ECO:0000256" key="1">
    <source>
        <dbReference type="SAM" id="MobiDB-lite"/>
    </source>
</evidence>
<feature type="compositionally biased region" description="Pro residues" evidence="1">
    <location>
        <begin position="207"/>
        <end position="223"/>
    </location>
</feature>
<organism evidence="2 3">
    <name type="scientific">Cryptosporangium arvum DSM 44712</name>
    <dbReference type="NCBI Taxonomy" id="927661"/>
    <lineage>
        <taxon>Bacteria</taxon>
        <taxon>Bacillati</taxon>
        <taxon>Actinomycetota</taxon>
        <taxon>Actinomycetes</taxon>
        <taxon>Cryptosporangiales</taxon>
        <taxon>Cryptosporangiaceae</taxon>
        <taxon>Cryptosporangium</taxon>
    </lineage>
</organism>
<keyword evidence="3" id="KW-1185">Reference proteome</keyword>
<dbReference type="Proteomes" id="UP000021053">
    <property type="component" value="Unassembled WGS sequence"/>
</dbReference>
<accession>A0A010ZL27</accession>
<evidence type="ECO:0000313" key="3">
    <source>
        <dbReference type="Proteomes" id="UP000021053"/>
    </source>
</evidence>
<dbReference type="HOGENOM" id="CLU_1080601_0_0_11"/>
<proteinExistence type="predicted"/>
<dbReference type="EMBL" id="JFBT01000001">
    <property type="protein sequence ID" value="EXG79344.1"/>
    <property type="molecule type" value="Genomic_DNA"/>
</dbReference>
<gene>
    <name evidence="2" type="ORF">CryarDRAFT_0379</name>
</gene>
<name>A0A010ZL27_9ACTN</name>
<reference evidence="2 3" key="1">
    <citation type="submission" date="2013-07" db="EMBL/GenBank/DDBJ databases">
        <authorList>
            <consortium name="DOE Joint Genome Institute"/>
            <person name="Eisen J."/>
            <person name="Huntemann M."/>
            <person name="Han J."/>
            <person name="Chen A."/>
            <person name="Kyrpides N."/>
            <person name="Mavromatis K."/>
            <person name="Markowitz V."/>
            <person name="Palaniappan K."/>
            <person name="Ivanova N."/>
            <person name="Schaumberg A."/>
            <person name="Pati A."/>
            <person name="Liolios K."/>
            <person name="Nordberg H.P."/>
            <person name="Cantor M.N."/>
            <person name="Hua S.X."/>
            <person name="Woyke T."/>
        </authorList>
    </citation>
    <scope>NUCLEOTIDE SEQUENCE [LARGE SCALE GENOMIC DNA]</scope>
    <source>
        <strain evidence="2 3">DSM 44712</strain>
    </source>
</reference>
<evidence type="ECO:0000313" key="2">
    <source>
        <dbReference type="EMBL" id="EXG79344.1"/>
    </source>
</evidence>
<dbReference type="AlphaFoldDB" id="A0A010ZL27"/>
<sequence length="257" mass="27669">MRATPARLSARRLRSFSCCERATRAGLPSRTGTCVTPGRYSCLVPVWPAAPLLASRPRGYSRRTRGDTPKAARVAPVWVPASRLCGYRPRACVGTGLAPVWVPASRLCGYRPRACVGTRDHDPQRALVPSSHGYLCRACMATVAPAQPTVSRPSALLAAQLHASRQRGHLRYYAPSSRGFPRCARAVSALRPRGCPSRVGTPIRVGRPPPLLTVSPSLPPTRPPRARRTSLCPCDPGGETITSPPGEARGSRCPMQR</sequence>